<organism evidence="2 3">
    <name type="scientific">Actinomadura rubrobrunea</name>
    <dbReference type="NCBI Taxonomy" id="115335"/>
    <lineage>
        <taxon>Bacteria</taxon>
        <taxon>Bacillati</taxon>
        <taxon>Actinomycetota</taxon>
        <taxon>Actinomycetes</taxon>
        <taxon>Streptosporangiales</taxon>
        <taxon>Thermomonosporaceae</taxon>
        <taxon>Actinomadura</taxon>
    </lineage>
</organism>
<dbReference type="InterPro" id="IPR036514">
    <property type="entry name" value="SGNH_hydro_sf"/>
</dbReference>
<gene>
    <name evidence="2" type="ORF">Arub01_53890</name>
</gene>
<accession>A0A9W6Q253</accession>
<name>A0A9W6Q253_9ACTN</name>
<evidence type="ECO:0000313" key="3">
    <source>
        <dbReference type="Proteomes" id="UP001165124"/>
    </source>
</evidence>
<dbReference type="CDD" id="cd01833">
    <property type="entry name" value="XynB_like"/>
    <property type="match status" value="1"/>
</dbReference>
<reference evidence="2" key="1">
    <citation type="submission" date="2023-02" db="EMBL/GenBank/DDBJ databases">
        <title>Actinomadura rubrobrunea NBRC 14622.</title>
        <authorList>
            <person name="Ichikawa N."/>
            <person name="Sato H."/>
            <person name="Tonouchi N."/>
        </authorList>
    </citation>
    <scope>NUCLEOTIDE SEQUENCE</scope>
    <source>
        <strain evidence="2">NBRC 14622</strain>
    </source>
</reference>
<evidence type="ECO:0000259" key="1">
    <source>
        <dbReference type="Pfam" id="PF13472"/>
    </source>
</evidence>
<sequence>MITLLALLTGAAAAAVTGAPLPSRADAPVRVMPLGDSITGSPGCWRALLWNRLQDFGHTDVDFVGTLPPQGCSVPYDGDNEGHGGALVTDVADRNLLPGWLAATRPDVVMMPFGTNDVWSNRPTSAILAAYTTLAGQMRASNPAMKVLVAQIIPMNPPDCPECAGRVIALNRVIPDWAAANFTAESPIIVVDQWTGFDTSADTYDGVHPNDSGNQKISDRWYPALVTALDAATPPSQS</sequence>
<comment type="caution">
    <text evidence="2">The sequence shown here is derived from an EMBL/GenBank/DDBJ whole genome shotgun (WGS) entry which is preliminary data.</text>
</comment>
<dbReference type="SUPFAM" id="SSF52266">
    <property type="entry name" value="SGNH hydrolase"/>
    <property type="match status" value="1"/>
</dbReference>
<dbReference type="EMBL" id="BSRZ01000020">
    <property type="protein sequence ID" value="GLW67146.1"/>
    <property type="molecule type" value="Genomic_DNA"/>
</dbReference>
<dbReference type="PANTHER" id="PTHR30383:SF2">
    <property type="entry name" value="CELLULOSE-BINDING PROTEIN"/>
    <property type="match status" value="1"/>
</dbReference>
<keyword evidence="3" id="KW-1185">Reference proteome</keyword>
<proteinExistence type="predicted"/>
<dbReference type="AlphaFoldDB" id="A0A9W6Q253"/>
<evidence type="ECO:0000313" key="2">
    <source>
        <dbReference type="EMBL" id="GLW67146.1"/>
    </source>
</evidence>
<dbReference type="GO" id="GO:0004622">
    <property type="term" value="F:phosphatidylcholine lysophospholipase activity"/>
    <property type="evidence" value="ECO:0007669"/>
    <property type="project" value="TreeGrafter"/>
</dbReference>
<dbReference type="InterPro" id="IPR013830">
    <property type="entry name" value="SGNH_hydro"/>
</dbReference>
<protein>
    <recommendedName>
        <fullName evidence="1">SGNH hydrolase-type esterase domain-containing protein</fullName>
    </recommendedName>
</protein>
<dbReference type="PANTHER" id="PTHR30383">
    <property type="entry name" value="THIOESTERASE 1/PROTEASE 1/LYSOPHOSPHOLIPASE L1"/>
    <property type="match status" value="1"/>
</dbReference>
<dbReference type="Proteomes" id="UP001165124">
    <property type="component" value="Unassembled WGS sequence"/>
</dbReference>
<dbReference type="InterPro" id="IPR051532">
    <property type="entry name" value="Ester_Hydrolysis_Enzymes"/>
</dbReference>
<dbReference type="Gene3D" id="3.40.50.1110">
    <property type="entry name" value="SGNH hydrolase"/>
    <property type="match status" value="1"/>
</dbReference>
<feature type="domain" description="SGNH hydrolase-type esterase" evidence="1">
    <location>
        <begin position="34"/>
        <end position="215"/>
    </location>
</feature>
<dbReference type="Pfam" id="PF13472">
    <property type="entry name" value="Lipase_GDSL_2"/>
    <property type="match status" value="1"/>
</dbReference>